<proteinExistence type="predicted"/>
<protein>
    <recommendedName>
        <fullName evidence="3">Amino acid adenylation</fullName>
    </recommendedName>
</protein>
<organism evidence="1 2">
    <name type="scientific">Shewanella benthica</name>
    <dbReference type="NCBI Taxonomy" id="43661"/>
    <lineage>
        <taxon>Bacteria</taxon>
        <taxon>Pseudomonadati</taxon>
        <taxon>Pseudomonadota</taxon>
        <taxon>Gammaproteobacteria</taxon>
        <taxon>Alteromonadales</taxon>
        <taxon>Shewanellaceae</taxon>
        <taxon>Shewanella</taxon>
    </lineage>
</organism>
<evidence type="ECO:0000313" key="2">
    <source>
        <dbReference type="Proteomes" id="UP000250123"/>
    </source>
</evidence>
<dbReference type="RefSeq" id="WP_231926380.1">
    <property type="nucleotide sequence ID" value="NZ_LS483452.1"/>
</dbReference>
<reference evidence="2" key="1">
    <citation type="submission" date="2018-06" db="EMBL/GenBank/DDBJ databases">
        <authorList>
            <person name="Cea G.-C."/>
            <person name="William W."/>
        </authorList>
    </citation>
    <scope>NUCLEOTIDE SEQUENCE [LARGE SCALE GENOMIC DNA]</scope>
    <source>
        <strain evidence="2">DB21MT-2</strain>
    </source>
</reference>
<evidence type="ECO:0000313" key="1">
    <source>
        <dbReference type="EMBL" id="SQH74206.1"/>
    </source>
</evidence>
<gene>
    <name evidence="1" type="ORF">SHEWBE_0210</name>
</gene>
<name>A0A330LVJ4_9GAMM</name>
<accession>A0A330LVJ4</accession>
<dbReference type="Proteomes" id="UP000250123">
    <property type="component" value="Chromosome SHEWBE"/>
</dbReference>
<sequence length="241" mass="28513">MALFLSLSNPMCKMLKQPLERMTDADGNNPGVQPISTNANRVSWQGQVIHLSGRQWQPYDDGSWLVVFMESHSRYCMILSYPAKPDWELLQQDFYNHWKLHAIAWLRTNRFIRNDDHGMQVLDNIEHYFEKTKVHSFRNLDRSIGAHIAEVQHYLHSLFDDHKPRDFDSDEAWELSMFINQQPRKIKGQRSKKHQFIPVDRFIDDVLYRFASGICDQHFPNIKSGDFPCPYLQKPVLRLLK</sequence>
<dbReference type="AlphaFoldDB" id="A0A330LVJ4"/>
<dbReference type="EMBL" id="LS483452">
    <property type="protein sequence ID" value="SQH74206.1"/>
    <property type="molecule type" value="Genomic_DNA"/>
</dbReference>
<evidence type="ECO:0008006" key="3">
    <source>
        <dbReference type="Google" id="ProtNLM"/>
    </source>
</evidence>
<dbReference type="KEGG" id="sbk:SHEWBE_0210"/>